<proteinExistence type="predicted"/>
<dbReference type="STRING" id="2010991.A0A3M2RV88"/>
<evidence type="ECO:0000313" key="1">
    <source>
        <dbReference type="EMBL" id="RMJ09082.1"/>
    </source>
</evidence>
<sequence>MDPNAGANWCSIRRRGSPVVLGSHLREPQPSNCFLVQMPLDILLIIANFLPLQEELIFTHTCVTVKKALTRPSNADRRLSWDEHLEYLTAVISNRTDRWVCDDCDRTHPTYVEDTPRTPLTPDCYRPKFFQVRNPWNEGFKLPCHRHVQLALKYIRLGPQSAEEQAHLDDLLRLVHLTQTIDCALIQPYVYSGSVRLEQCHCPKVVHGRYFILHNCTYTLLEDYRGPPPILEACKHRRVEFHRHEKELSMENIEGFSLNLNMRSPLAERIWRADKVDWSCPDCATDLEAHWNGSSVTMKVWRDLGAEGSPFSTDWRRQIGDHSPGSSRIPTQRRWWSVRESYERGEQSEEAIQGFL</sequence>
<evidence type="ECO:0000313" key="2">
    <source>
        <dbReference type="Proteomes" id="UP000277212"/>
    </source>
</evidence>
<organism evidence="1 2">
    <name type="scientific">Fusarium kuroshium</name>
    <dbReference type="NCBI Taxonomy" id="2010991"/>
    <lineage>
        <taxon>Eukaryota</taxon>
        <taxon>Fungi</taxon>
        <taxon>Dikarya</taxon>
        <taxon>Ascomycota</taxon>
        <taxon>Pezizomycotina</taxon>
        <taxon>Sordariomycetes</taxon>
        <taxon>Hypocreomycetidae</taxon>
        <taxon>Hypocreales</taxon>
        <taxon>Nectriaceae</taxon>
        <taxon>Fusarium</taxon>
        <taxon>Fusarium solani species complex</taxon>
    </lineage>
</organism>
<comment type="caution">
    <text evidence="1">The sequence shown here is derived from an EMBL/GenBank/DDBJ whole genome shotgun (WGS) entry which is preliminary data.</text>
</comment>
<dbReference type="Proteomes" id="UP000277212">
    <property type="component" value="Unassembled WGS sequence"/>
</dbReference>
<gene>
    <name evidence="1" type="ORF">CDV36_011300</name>
</gene>
<dbReference type="AlphaFoldDB" id="A0A3M2RV88"/>
<protein>
    <recommendedName>
        <fullName evidence="3">F-box domain-containing protein</fullName>
    </recommendedName>
</protein>
<name>A0A3M2RV88_9HYPO</name>
<evidence type="ECO:0008006" key="3">
    <source>
        <dbReference type="Google" id="ProtNLM"/>
    </source>
</evidence>
<accession>A0A3M2RV88</accession>
<keyword evidence="2" id="KW-1185">Reference proteome</keyword>
<dbReference type="EMBL" id="NKUJ01000257">
    <property type="protein sequence ID" value="RMJ09082.1"/>
    <property type="molecule type" value="Genomic_DNA"/>
</dbReference>
<dbReference type="OrthoDB" id="3766406at2759"/>
<reference evidence="1 2" key="1">
    <citation type="submission" date="2017-06" db="EMBL/GenBank/DDBJ databases">
        <title>Comparative genomic analysis of Ambrosia Fusariam Clade fungi.</title>
        <authorList>
            <person name="Stajich J.E."/>
            <person name="Carrillo J."/>
            <person name="Kijimoto T."/>
            <person name="Eskalen A."/>
            <person name="O'Donnell K."/>
            <person name="Kasson M."/>
        </authorList>
    </citation>
    <scope>NUCLEOTIDE SEQUENCE [LARGE SCALE GENOMIC DNA]</scope>
    <source>
        <strain evidence="1">UCR3666</strain>
    </source>
</reference>